<dbReference type="EMBL" id="ML994658">
    <property type="protein sequence ID" value="KAF2180436.1"/>
    <property type="molecule type" value="Genomic_DNA"/>
</dbReference>
<dbReference type="Proteomes" id="UP000800200">
    <property type="component" value="Unassembled WGS sequence"/>
</dbReference>
<keyword evidence="3" id="KW-1185">Reference proteome</keyword>
<sequence>MEEEIEKRKGEWVKKGRMEERKRQAERAEQMEEKLKELRAQLEQVQNTAALLAK</sequence>
<proteinExistence type="predicted"/>
<accession>A0A6A6DS05</accession>
<dbReference type="AlphaFoldDB" id="A0A6A6DS05"/>
<feature type="coiled-coil region" evidence="1">
    <location>
        <begin position="18"/>
        <end position="48"/>
    </location>
</feature>
<protein>
    <submittedName>
        <fullName evidence="2">Uncharacterized protein</fullName>
    </submittedName>
</protein>
<evidence type="ECO:0000256" key="1">
    <source>
        <dbReference type="SAM" id="Coils"/>
    </source>
</evidence>
<keyword evidence="1" id="KW-0175">Coiled coil</keyword>
<evidence type="ECO:0000313" key="2">
    <source>
        <dbReference type="EMBL" id="KAF2180436.1"/>
    </source>
</evidence>
<reference evidence="2" key="1">
    <citation type="journal article" date="2020" name="Stud. Mycol.">
        <title>101 Dothideomycetes genomes: a test case for predicting lifestyles and emergence of pathogens.</title>
        <authorList>
            <person name="Haridas S."/>
            <person name="Albert R."/>
            <person name="Binder M."/>
            <person name="Bloem J."/>
            <person name="Labutti K."/>
            <person name="Salamov A."/>
            <person name="Andreopoulos B."/>
            <person name="Baker S."/>
            <person name="Barry K."/>
            <person name="Bills G."/>
            <person name="Bluhm B."/>
            <person name="Cannon C."/>
            <person name="Castanera R."/>
            <person name="Culley D."/>
            <person name="Daum C."/>
            <person name="Ezra D."/>
            <person name="Gonzalez J."/>
            <person name="Henrissat B."/>
            <person name="Kuo A."/>
            <person name="Liang C."/>
            <person name="Lipzen A."/>
            <person name="Lutzoni F."/>
            <person name="Magnuson J."/>
            <person name="Mondo S."/>
            <person name="Nolan M."/>
            <person name="Ohm R."/>
            <person name="Pangilinan J."/>
            <person name="Park H.-J."/>
            <person name="Ramirez L."/>
            <person name="Alfaro M."/>
            <person name="Sun H."/>
            <person name="Tritt A."/>
            <person name="Yoshinaga Y."/>
            <person name="Zwiers L.-H."/>
            <person name="Turgeon B."/>
            <person name="Goodwin S."/>
            <person name="Spatafora J."/>
            <person name="Crous P."/>
            <person name="Grigoriev I."/>
        </authorList>
    </citation>
    <scope>NUCLEOTIDE SEQUENCE</scope>
    <source>
        <strain evidence="2">CBS 207.26</strain>
    </source>
</reference>
<evidence type="ECO:0000313" key="3">
    <source>
        <dbReference type="Proteomes" id="UP000800200"/>
    </source>
</evidence>
<organism evidence="2 3">
    <name type="scientific">Zopfia rhizophila CBS 207.26</name>
    <dbReference type="NCBI Taxonomy" id="1314779"/>
    <lineage>
        <taxon>Eukaryota</taxon>
        <taxon>Fungi</taxon>
        <taxon>Dikarya</taxon>
        <taxon>Ascomycota</taxon>
        <taxon>Pezizomycotina</taxon>
        <taxon>Dothideomycetes</taxon>
        <taxon>Dothideomycetes incertae sedis</taxon>
        <taxon>Zopfiaceae</taxon>
        <taxon>Zopfia</taxon>
    </lineage>
</organism>
<gene>
    <name evidence="2" type="ORF">K469DRAFT_714817</name>
</gene>
<name>A0A6A6DS05_9PEZI</name>